<gene>
    <name evidence="1" type="ORF">N7644_09010</name>
</gene>
<evidence type="ECO:0000313" key="1">
    <source>
        <dbReference type="EMBL" id="MDH0563826.1"/>
    </source>
</evidence>
<proteinExistence type="predicted"/>
<reference evidence="1" key="1">
    <citation type="submission" date="2022-09" db="EMBL/GenBank/DDBJ databases">
        <title>Intensive care unit water sources are persistently colonized with multi-drug resistant bacteria and are the site of extensive horizontal gene transfer of antibiotic resistance genes.</title>
        <authorList>
            <person name="Diorio-Toth L."/>
        </authorList>
    </citation>
    <scope>NUCLEOTIDE SEQUENCE</scope>
    <source>
        <strain evidence="1">GD04005</strain>
    </source>
</reference>
<sequence length="57" mass="6905">MIKYIPNQEQEEESFINAKYDAAHERRKRILKEKRGDYHVKESNTSLRFKVISHVRS</sequence>
<dbReference type="RefSeq" id="WP_279695136.1">
    <property type="nucleotide sequence ID" value="NZ_JAOEEO010000001.1"/>
</dbReference>
<dbReference type="Proteomes" id="UP001159329">
    <property type="component" value="Unassembled WGS sequence"/>
</dbReference>
<evidence type="ECO:0000313" key="2">
    <source>
        <dbReference type="Proteomes" id="UP001159329"/>
    </source>
</evidence>
<protein>
    <submittedName>
        <fullName evidence="1">Uncharacterized protein</fullName>
    </submittedName>
</protein>
<comment type="caution">
    <text evidence="1">The sequence shown here is derived from an EMBL/GenBank/DDBJ whole genome shotgun (WGS) entry which is preliminary data.</text>
</comment>
<dbReference type="AlphaFoldDB" id="A0AA42IED3"/>
<name>A0AA42IED3_9GAMM</name>
<organism evidence="1 2">
    <name type="scientific">Acinetobacter courvalinii</name>
    <dbReference type="NCBI Taxonomy" id="280147"/>
    <lineage>
        <taxon>Bacteria</taxon>
        <taxon>Pseudomonadati</taxon>
        <taxon>Pseudomonadota</taxon>
        <taxon>Gammaproteobacteria</taxon>
        <taxon>Moraxellales</taxon>
        <taxon>Moraxellaceae</taxon>
        <taxon>Acinetobacter</taxon>
    </lineage>
</organism>
<accession>A0AA42IED3</accession>
<dbReference type="EMBL" id="JAOEEO010000001">
    <property type="protein sequence ID" value="MDH0563826.1"/>
    <property type="molecule type" value="Genomic_DNA"/>
</dbReference>